<evidence type="ECO:0000256" key="6">
    <source>
        <dbReference type="ARBA" id="ARBA00022825"/>
    </source>
</evidence>
<feature type="chain" id="PRO_5013288365" description="Tricorn protease homolog" evidence="10">
    <location>
        <begin position="27"/>
        <end position="1105"/>
    </location>
</feature>
<keyword evidence="13" id="KW-1185">Reference proteome</keyword>
<comment type="function">
    <text evidence="7">Degrades oligopeptides.</text>
</comment>
<dbReference type="EMBL" id="PDUD01000022">
    <property type="protein sequence ID" value="PHN05382.1"/>
    <property type="molecule type" value="Genomic_DNA"/>
</dbReference>
<comment type="subcellular location">
    <subcellularLocation>
        <location evidence="1 7">Cytoplasm</location>
    </subcellularLocation>
</comment>
<dbReference type="GO" id="GO:0005737">
    <property type="term" value="C:cytoplasm"/>
    <property type="evidence" value="ECO:0007669"/>
    <property type="project" value="UniProtKB-SubCell"/>
</dbReference>
<dbReference type="GO" id="GO:0006508">
    <property type="term" value="P:proteolysis"/>
    <property type="evidence" value="ECO:0007669"/>
    <property type="project" value="UniProtKB-UniRule"/>
</dbReference>
<dbReference type="RefSeq" id="WP_099151434.1">
    <property type="nucleotide sequence ID" value="NZ_PDUD01000022.1"/>
</dbReference>
<dbReference type="SUPFAM" id="SSF50156">
    <property type="entry name" value="PDZ domain-like"/>
    <property type="match status" value="1"/>
</dbReference>
<dbReference type="InterPro" id="IPR015943">
    <property type="entry name" value="WD40/YVTN_repeat-like_dom_sf"/>
</dbReference>
<dbReference type="InterPro" id="IPR012393">
    <property type="entry name" value="Tricorn_protease"/>
</dbReference>
<dbReference type="SMART" id="SM00245">
    <property type="entry name" value="TSPc"/>
    <property type="match status" value="1"/>
</dbReference>
<evidence type="ECO:0000256" key="9">
    <source>
        <dbReference type="SAM" id="MobiDB-lite"/>
    </source>
</evidence>
<evidence type="ECO:0000256" key="10">
    <source>
        <dbReference type="SAM" id="SignalP"/>
    </source>
</evidence>
<sequence length="1105" mass="122916">MRKFTTFSYCLLFGLLLTAGAFTAEAQGTRLLRQPTISENYLAFVYGGDIWRSDLDGQNVRRITSTPAVESDPHFSPDGKWLAFTSNRSGGSSVYIVPVAGGNPTRLTWHPSASGVRGWTADGKHVLYASTRESAPVSYNKLWTVPATGGPSVKVSEQWGYDGSYSEDGKRIIIDKMSRWDTEWRAYRGGQNTPLILLDLSNQSEVLLPNESTTDIQPLWLGDEIFFLSDRDWTMNVWAYSVDGGQLRQVTDFKATDVKSLGGHDGQLIVEQNGYLHTVDPASGDTRQLEITVIGDFPWAEPKWEDVSSRATAVSLSPSGKRALMEARGEIFTVPVEYGDPRNLTQSSGAADRNPIWSPKKDQIAWFSDAGGKGYALHLTDQDGMSESKTISIGESKLAWDPVWSPDGAYIAFVDDDVRIQVLELESGKITTADVGGNNLDRSRSGLAWAADSKKLAYVKSGENNFRRIMVYDLDTQKAQALTDPFADAFAPAWDRDQKHLYFLASTELALGSGWANTSAMQADPDYAAYVIVLQKGEDSPFVPRSDEEEVEKEKKEEKEEEAAEKEEEKEEDKDKDDKEAEKDKKDKEKKPIVIDYEQVERRTIALPMPTANYRSTVAGPEGVLFVTERKPGSSGLVLHKFTLKERKAKEFETGVRQVSVSADAKKILTQTGSGWKVSNTGGNDTKGGKSLSVKLNMKLDRMAEWRQMFEEAWRYERDYFYDPGMHGRNWQTVYERYAPLVPYIRHRSDLTSILDQINGELSVGHSFVFGGDYPETDRSVVGLLGADLEAHDGRWRITRIYTTESWNPTLSSPLDRPGLKVETGNYLVGVNGQELTADSSPFEWLDGTAGRQTTIHINDKPSFEGAWTAIVEPIRSENALRQRGWVEDNRRLVDRLSNGRLAYIWVPNTSGGGFVSFNRYYFAQQDKEGAVIDERFNGGGLLDDYMVDLMTRSLRAAITNEVPNGKAFRLPAGILGPKVLLINERAGSGGDFFPWVFRQQEAGPLIGARTWGGLVKSSVHYGLVDGGALTAPDNAVFDPINNKFIGENEGIAPDIPVRQDAKALSEGRDPQLERAVQEVLRMLEQQRTPQVTPPPFNTPAVEKK</sequence>
<keyword evidence="5 7" id="KW-0378">Hydrolase</keyword>
<evidence type="ECO:0000256" key="4">
    <source>
        <dbReference type="ARBA" id="ARBA00022670"/>
    </source>
</evidence>
<keyword evidence="6 7" id="KW-0720">Serine protease</keyword>
<organism evidence="12 13">
    <name type="scientific">Flavilitoribacter nigricans (strain ATCC 23147 / DSM 23189 / NBRC 102662 / NCIMB 1420 / SS-2)</name>
    <name type="common">Lewinella nigricans</name>
    <dbReference type="NCBI Taxonomy" id="1122177"/>
    <lineage>
        <taxon>Bacteria</taxon>
        <taxon>Pseudomonadati</taxon>
        <taxon>Bacteroidota</taxon>
        <taxon>Saprospiria</taxon>
        <taxon>Saprospirales</taxon>
        <taxon>Lewinellaceae</taxon>
        <taxon>Flavilitoribacter</taxon>
    </lineage>
</organism>
<feature type="domain" description="Tail specific protease" evidence="11">
    <location>
        <begin position="867"/>
        <end position="1059"/>
    </location>
</feature>
<dbReference type="InterPro" id="IPR029414">
    <property type="entry name" value="Tricorn_PDZ"/>
</dbReference>
<evidence type="ECO:0000256" key="7">
    <source>
        <dbReference type="PIRNR" id="PIRNR036421"/>
    </source>
</evidence>
<dbReference type="Gene3D" id="2.120.10.60">
    <property type="entry name" value="Tricorn protease N-terminal domain"/>
    <property type="match status" value="1"/>
</dbReference>
<dbReference type="Gene3D" id="3.90.226.10">
    <property type="entry name" value="2-enoyl-CoA Hydratase, Chain A, domain 1"/>
    <property type="match status" value="1"/>
</dbReference>
<comment type="caution">
    <text evidence="12">The sequence shown here is derived from an EMBL/GenBank/DDBJ whole genome shotgun (WGS) entry which is preliminary data.</text>
</comment>
<dbReference type="OrthoDB" id="9815657at2"/>
<feature type="active site" description="Nucleophile" evidence="8">
    <location>
        <position position="989"/>
    </location>
</feature>
<evidence type="ECO:0000256" key="1">
    <source>
        <dbReference type="ARBA" id="ARBA00004496"/>
    </source>
</evidence>
<keyword evidence="4 7" id="KW-0645">Protease</keyword>
<evidence type="ECO:0000256" key="3">
    <source>
        <dbReference type="ARBA" id="ARBA00022490"/>
    </source>
</evidence>
<dbReference type="PIRSF" id="PIRSF036421">
    <property type="entry name" value="Tricorn_protease"/>
    <property type="match status" value="1"/>
</dbReference>
<dbReference type="Proteomes" id="UP000223913">
    <property type="component" value="Unassembled WGS sequence"/>
</dbReference>
<feature type="region of interest" description="Disordered" evidence="9">
    <location>
        <begin position="1086"/>
        <end position="1105"/>
    </location>
</feature>
<dbReference type="InterPro" id="IPR028204">
    <property type="entry name" value="Tricorn_C1"/>
</dbReference>
<dbReference type="SUPFAM" id="SSF82171">
    <property type="entry name" value="DPP6 N-terminal domain-like"/>
    <property type="match status" value="1"/>
</dbReference>
<evidence type="ECO:0000256" key="8">
    <source>
        <dbReference type="PIRSR" id="PIRSR036421-1"/>
    </source>
</evidence>
<evidence type="ECO:0000256" key="2">
    <source>
        <dbReference type="ARBA" id="ARBA00008524"/>
    </source>
</evidence>
<proteinExistence type="inferred from homology"/>
<feature type="active site" description="Charge relay system" evidence="8">
    <location>
        <position position="1048"/>
    </location>
</feature>
<evidence type="ECO:0000313" key="12">
    <source>
        <dbReference type="EMBL" id="PHN05382.1"/>
    </source>
</evidence>
<dbReference type="AlphaFoldDB" id="A0A2D0NA32"/>
<gene>
    <name evidence="12" type="ORF">CRP01_17880</name>
</gene>
<dbReference type="CDD" id="cd07562">
    <property type="entry name" value="Peptidase_S41_TRI"/>
    <property type="match status" value="1"/>
</dbReference>
<feature type="compositionally biased region" description="Basic and acidic residues" evidence="9">
    <location>
        <begin position="576"/>
        <end position="590"/>
    </location>
</feature>
<dbReference type="Pfam" id="PF03572">
    <property type="entry name" value="Peptidase_S41"/>
    <property type="match status" value="1"/>
</dbReference>
<reference evidence="12 13" key="1">
    <citation type="submission" date="2017-10" db="EMBL/GenBank/DDBJ databases">
        <title>The draft genome sequence of Lewinella nigricans NBRC 102662.</title>
        <authorList>
            <person name="Wang K."/>
        </authorList>
    </citation>
    <scope>NUCLEOTIDE SEQUENCE [LARGE SCALE GENOMIC DNA]</scope>
    <source>
        <strain evidence="12 13">NBRC 102662</strain>
    </source>
</reference>
<dbReference type="SUPFAM" id="SSF69304">
    <property type="entry name" value="Tricorn protease N-terminal domain"/>
    <property type="match status" value="1"/>
</dbReference>
<feature type="active site" description="Charge relay system" evidence="8">
    <location>
        <position position="766"/>
    </location>
</feature>
<evidence type="ECO:0000259" key="11">
    <source>
        <dbReference type="SMART" id="SM00245"/>
    </source>
</evidence>
<dbReference type="InterPro" id="IPR029045">
    <property type="entry name" value="ClpP/crotonase-like_dom_sf"/>
</dbReference>
<dbReference type="Pfam" id="PF26550">
    <property type="entry name" value="Tricorn_2nd"/>
    <property type="match status" value="1"/>
</dbReference>
<dbReference type="Pfam" id="PF14685">
    <property type="entry name" value="PDZ_Tricorn"/>
    <property type="match status" value="1"/>
</dbReference>
<evidence type="ECO:0000313" key="13">
    <source>
        <dbReference type="Proteomes" id="UP000223913"/>
    </source>
</evidence>
<feature type="compositionally biased region" description="Acidic residues" evidence="9">
    <location>
        <begin position="559"/>
        <end position="575"/>
    </location>
</feature>
<feature type="region of interest" description="Disordered" evidence="9">
    <location>
        <begin position="541"/>
        <end position="590"/>
    </location>
</feature>
<dbReference type="InterPro" id="IPR005151">
    <property type="entry name" value="Tail-specific_protease"/>
</dbReference>
<dbReference type="SUPFAM" id="SSF52096">
    <property type="entry name" value="ClpP/crotonase"/>
    <property type="match status" value="1"/>
</dbReference>
<feature type="signal peptide" evidence="10">
    <location>
        <begin position="1"/>
        <end position="26"/>
    </location>
</feature>
<dbReference type="Gene3D" id="2.30.42.10">
    <property type="match status" value="1"/>
</dbReference>
<dbReference type="GO" id="GO:0008236">
    <property type="term" value="F:serine-type peptidase activity"/>
    <property type="evidence" value="ECO:0007669"/>
    <property type="project" value="UniProtKB-UniRule"/>
</dbReference>
<comment type="similarity">
    <text evidence="2 7">Belongs to the peptidase S41B family.</text>
</comment>
<dbReference type="Pfam" id="PF14684">
    <property type="entry name" value="Tricorn_C1"/>
    <property type="match status" value="1"/>
</dbReference>
<dbReference type="Pfam" id="PF26549">
    <property type="entry name" value="Tricorn_N"/>
    <property type="match status" value="1"/>
</dbReference>
<dbReference type="EC" id="3.4.21.-" evidence="7"/>
<protein>
    <recommendedName>
        <fullName evidence="7">Tricorn protease homolog</fullName>
        <ecNumber evidence="7">3.4.21.-</ecNumber>
    </recommendedName>
</protein>
<name>A0A2D0NA32_FLAN2</name>
<dbReference type="PANTHER" id="PTHR43253">
    <property type="entry name" value="TRICORN PROTEASE HOMOLOG 2-RELATED"/>
    <property type="match status" value="1"/>
</dbReference>
<keyword evidence="3 7" id="KW-0963">Cytoplasm</keyword>
<keyword evidence="10" id="KW-0732">Signal</keyword>
<evidence type="ECO:0000256" key="5">
    <source>
        <dbReference type="ARBA" id="ARBA00022801"/>
    </source>
</evidence>
<accession>A0A2D0NA32</accession>
<dbReference type="InterPro" id="IPR036034">
    <property type="entry name" value="PDZ_sf"/>
</dbReference>
<dbReference type="PANTHER" id="PTHR43253:SF1">
    <property type="entry name" value="TRICORN PROTEASE HOMOLOG 2-RELATED"/>
    <property type="match status" value="1"/>
</dbReference>
<dbReference type="Gene3D" id="2.130.10.10">
    <property type="entry name" value="YVTN repeat-like/Quinoprotein amine dehydrogenase"/>
    <property type="match status" value="1"/>
</dbReference>
<dbReference type="Gene3D" id="3.30.750.44">
    <property type="match status" value="1"/>
</dbReference>